<dbReference type="EMBL" id="LN774881">
    <property type="protein sequence ID" value="CEN32179.1"/>
    <property type="molecule type" value="Genomic_DNA"/>
</dbReference>
<gene>
    <name evidence="2" type="primary">fabH</name>
    <name evidence="2" type="ORF">WEOB_232</name>
</gene>
<organism evidence="2 3">
    <name type="scientific">Candidatus Westeberhardia cardiocondylae</name>
    <dbReference type="NCBI Taxonomy" id="1594731"/>
    <lineage>
        <taxon>Bacteria</taxon>
        <taxon>Pseudomonadati</taxon>
        <taxon>Pseudomonadota</taxon>
        <taxon>Gammaproteobacteria</taxon>
        <taxon>Enterobacterales</taxon>
        <taxon>Enterobacteriaceae</taxon>
        <taxon>ant endosymbionts</taxon>
        <taxon>Candidatus Westeberhardia</taxon>
    </lineage>
</organism>
<evidence type="ECO:0000259" key="1">
    <source>
        <dbReference type="Pfam" id="PF08545"/>
    </source>
</evidence>
<dbReference type="GO" id="GO:0004315">
    <property type="term" value="F:3-oxoacyl-[acyl-carrier-protein] synthase activity"/>
    <property type="evidence" value="ECO:0007669"/>
    <property type="project" value="InterPro"/>
</dbReference>
<name>A0A0H5BX49_9ENTR</name>
<keyword evidence="3" id="KW-1185">Reference proteome</keyword>
<dbReference type="InterPro" id="IPR013751">
    <property type="entry name" value="ACP_syn_III_N"/>
</dbReference>
<sequence>MLSVVDNYIKNNVTKYVLFIESNTISQILDPNDRDTLILFRIDLSTVQVNPITEYFSIYLHVNGKCNKILTLLYYKAY</sequence>
<keyword evidence="2" id="KW-0012">Acyltransferase</keyword>
<dbReference type="KEGG" id="wca:WEOB_232"/>
<dbReference type="STRING" id="1594731.WEOB_232"/>
<dbReference type="Gene3D" id="3.40.47.10">
    <property type="match status" value="1"/>
</dbReference>
<dbReference type="EC" id="2.3.1.180" evidence="2"/>
<dbReference type="AlphaFoldDB" id="A0A0H5BX49"/>
<evidence type="ECO:0000313" key="2">
    <source>
        <dbReference type="EMBL" id="CEN32179.1"/>
    </source>
</evidence>
<dbReference type="Proteomes" id="UP000242753">
    <property type="component" value="Chromosome I"/>
</dbReference>
<feature type="domain" description="Beta-ketoacyl-[acyl-carrier-protein] synthase III N-terminal" evidence="1">
    <location>
        <begin position="2"/>
        <end position="40"/>
    </location>
</feature>
<dbReference type="InterPro" id="IPR016039">
    <property type="entry name" value="Thiolase-like"/>
</dbReference>
<evidence type="ECO:0000313" key="3">
    <source>
        <dbReference type="Proteomes" id="UP000242753"/>
    </source>
</evidence>
<protein>
    <submittedName>
        <fullName evidence="2">3-oxoacyl-[acyl-carrier-protein] synthase 3</fullName>
        <ecNumber evidence="2">2.3.1.180</ecNumber>
    </submittedName>
</protein>
<keyword evidence="2" id="KW-0808">Transferase</keyword>
<dbReference type="GO" id="GO:0033818">
    <property type="term" value="F:beta-ketoacyl-acyl-carrier-protein synthase III activity"/>
    <property type="evidence" value="ECO:0007669"/>
    <property type="project" value="UniProtKB-EC"/>
</dbReference>
<accession>A0A0H5BX49</accession>
<dbReference type="Pfam" id="PF08545">
    <property type="entry name" value="ACP_syn_III"/>
    <property type="match status" value="1"/>
</dbReference>
<proteinExistence type="predicted"/>
<reference evidence="3" key="1">
    <citation type="submission" date="2015-01" db="EMBL/GenBank/DDBJ databases">
        <authorList>
            <person name="Manzano-Marin A."/>
            <person name="Manzano-Marin A."/>
        </authorList>
    </citation>
    <scope>NUCLEOTIDE SEQUENCE [LARGE SCALE GENOMIC DNA]</scope>
    <source>
        <strain evidence="3">obscurior</strain>
    </source>
</reference>
<dbReference type="GO" id="GO:0006633">
    <property type="term" value="P:fatty acid biosynthetic process"/>
    <property type="evidence" value="ECO:0007669"/>
    <property type="project" value="InterPro"/>
</dbReference>